<name>A0A448WAV2_9PLAT</name>
<gene>
    <name evidence="1" type="ORF">PXEA_LOCUS689</name>
</gene>
<sequence>MGRTCRLKVSIPVRTGCMWTYLCLLDVGQRALGGPEKRGRESQPERGQRDLVMGKLVVTPACMYAHVFACCPGDGVADACVPNACDPLHHLVCLPQPTPSSYALPSLHFQFDFPLPTAFTPPTLATHLLDPMVRLRTWRSEDTMGKQVGQADD</sequence>
<evidence type="ECO:0000313" key="1">
    <source>
        <dbReference type="EMBL" id="VEL07249.1"/>
    </source>
</evidence>
<reference evidence="1" key="1">
    <citation type="submission" date="2018-11" db="EMBL/GenBank/DDBJ databases">
        <authorList>
            <consortium name="Pathogen Informatics"/>
        </authorList>
    </citation>
    <scope>NUCLEOTIDE SEQUENCE</scope>
</reference>
<keyword evidence="2" id="KW-1185">Reference proteome</keyword>
<organism evidence="1 2">
    <name type="scientific">Protopolystoma xenopodis</name>
    <dbReference type="NCBI Taxonomy" id="117903"/>
    <lineage>
        <taxon>Eukaryota</taxon>
        <taxon>Metazoa</taxon>
        <taxon>Spiralia</taxon>
        <taxon>Lophotrochozoa</taxon>
        <taxon>Platyhelminthes</taxon>
        <taxon>Monogenea</taxon>
        <taxon>Polyopisthocotylea</taxon>
        <taxon>Polystomatidea</taxon>
        <taxon>Polystomatidae</taxon>
        <taxon>Protopolystoma</taxon>
    </lineage>
</organism>
<protein>
    <submittedName>
        <fullName evidence="1">Uncharacterized protein</fullName>
    </submittedName>
</protein>
<accession>A0A448WAV2</accession>
<dbReference type="Proteomes" id="UP000784294">
    <property type="component" value="Unassembled WGS sequence"/>
</dbReference>
<dbReference type="EMBL" id="CAAALY010001346">
    <property type="protein sequence ID" value="VEL07249.1"/>
    <property type="molecule type" value="Genomic_DNA"/>
</dbReference>
<comment type="caution">
    <text evidence="1">The sequence shown here is derived from an EMBL/GenBank/DDBJ whole genome shotgun (WGS) entry which is preliminary data.</text>
</comment>
<proteinExistence type="predicted"/>
<dbReference type="AlphaFoldDB" id="A0A448WAV2"/>
<evidence type="ECO:0000313" key="2">
    <source>
        <dbReference type="Proteomes" id="UP000784294"/>
    </source>
</evidence>